<keyword evidence="8" id="KW-0282">Flagellum</keyword>
<evidence type="ECO:0000256" key="5">
    <source>
        <dbReference type="ARBA" id="ARBA00024934"/>
    </source>
</evidence>
<dbReference type="EMBL" id="LKPO01000026">
    <property type="protein sequence ID" value="OLF87708.1"/>
    <property type="molecule type" value="Genomic_DNA"/>
</dbReference>
<dbReference type="PANTHER" id="PTHR30435">
    <property type="entry name" value="FLAGELLAR PROTEIN"/>
    <property type="match status" value="1"/>
</dbReference>
<keyword evidence="8" id="KW-0969">Cilium</keyword>
<dbReference type="AlphaFoldDB" id="A0A7Z1B210"/>
<dbReference type="PANTHER" id="PTHR30435:SF12">
    <property type="entry name" value="FLAGELLAR BASAL BODY ROD PROTEIN FLGB"/>
    <property type="match status" value="1"/>
</dbReference>
<evidence type="ECO:0000256" key="3">
    <source>
        <dbReference type="ARBA" id="ARBA00014376"/>
    </source>
</evidence>
<name>A0A7Z1B210_9BACI</name>
<comment type="subcellular location">
    <subcellularLocation>
        <location evidence="1 6">Bacterial flagellum basal body</location>
    </subcellularLocation>
</comment>
<evidence type="ECO:0000256" key="6">
    <source>
        <dbReference type="PIRNR" id="PIRNR002889"/>
    </source>
</evidence>
<comment type="subunit">
    <text evidence="6">The basal body constitutes a major portion of the flagellar organelle and consists of a number of rings mounted on a central rod.</text>
</comment>
<comment type="function">
    <text evidence="5 6">Structural component of flagellum, the bacterial motility apparatus. Part of the rod structure of flagellar basal body.</text>
</comment>
<evidence type="ECO:0000313" key="8">
    <source>
        <dbReference type="EMBL" id="OLF87708.1"/>
    </source>
</evidence>
<dbReference type="InterPro" id="IPR001444">
    <property type="entry name" value="Flag_bb_rod_N"/>
</dbReference>
<proteinExistence type="inferred from homology"/>
<keyword evidence="4 6" id="KW-0975">Bacterial flagellum</keyword>
<reference evidence="8 9" key="1">
    <citation type="journal article" date="2016" name="Front. Microbiol.">
        <title>High-Level Heat Resistance of Spores of Bacillus amyloliquefaciens and Bacillus licheniformis Results from the Presence of a spoVA Operon in a Tn1546 Transposon.</title>
        <authorList>
            <person name="Berendsen E.M."/>
            <person name="Koning R.A."/>
            <person name="Boekhorst J."/>
            <person name="de Jong A."/>
            <person name="Kuipers O.P."/>
            <person name="Wells-Bennik M.H."/>
        </authorList>
    </citation>
    <scope>NUCLEOTIDE SEQUENCE [LARGE SCALE GENOMIC DNA]</scope>
    <source>
        <strain evidence="8 9">B4121</strain>
    </source>
</reference>
<evidence type="ECO:0000256" key="1">
    <source>
        <dbReference type="ARBA" id="ARBA00004117"/>
    </source>
</evidence>
<keyword evidence="8" id="KW-0966">Cell projection</keyword>
<comment type="caution">
    <text evidence="8">The sequence shown here is derived from an EMBL/GenBank/DDBJ whole genome shotgun (WGS) entry which is preliminary data.</text>
</comment>
<accession>A0A7Z1B210</accession>
<comment type="similarity">
    <text evidence="2 6">Belongs to the flagella basal body rod proteins family.</text>
</comment>
<evidence type="ECO:0000256" key="4">
    <source>
        <dbReference type="ARBA" id="ARBA00023143"/>
    </source>
</evidence>
<dbReference type="InterPro" id="IPR019776">
    <property type="entry name" value="Flagellar_basal_body_rod_CS"/>
</dbReference>
<protein>
    <recommendedName>
        <fullName evidence="3 6">Flagellar basal body rod protein FlgB</fullName>
    </recommendedName>
</protein>
<dbReference type="GO" id="GO:0030694">
    <property type="term" value="C:bacterial-type flagellum basal body, rod"/>
    <property type="evidence" value="ECO:0007669"/>
    <property type="project" value="InterPro"/>
</dbReference>
<dbReference type="NCBIfam" id="TIGR01396">
    <property type="entry name" value="FlgB"/>
    <property type="match status" value="1"/>
</dbReference>
<dbReference type="GO" id="GO:0071978">
    <property type="term" value="P:bacterial-type flagellum-dependent swarming motility"/>
    <property type="evidence" value="ECO:0007669"/>
    <property type="project" value="TreeGrafter"/>
</dbReference>
<dbReference type="Proteomes" id="UP000185604">
    <property type="component" value="Unassembled WGS sequence"/>
</dbReference>
<evidence type="ECO:0000256" key="2">
    <source>
        <dbReference type="ARBA" id="ARBA00009677"/>
    </source>
</evidence>
<dbReference type="InterPro" id="IPR006300">
    <property type="entry name" value="FlgB"/>
</dbReference>
<dbReference type="PROSITE" id="PS00588">
    <property type="entry name" value="FLAGELLA_BB_ROD"/>
    <property type="match status" value="1"/>
</dbReference>
<dbReference type="PIRSF" id="PIRSF002889">
    <property type="entry name" value="Rod_FlgB"/>
    <property type="match status" value="1"/>
</dbReference>
<evidence type="ECO:0000259" key="7">
    <source>
        <dbReference type="Pfam" id="PF00460"/>
    </source>
</evidence>
<sequence length="150" mass="17211">MVFTILDKILRQMEKDWRYLAMDIFSGTIHRLEGALNQANIKQKVITNNLANVDTPNYKAKKVSFKNVLNEESSRINAIKTDYRHIDFKGNESNYSVVSRKNTSYQENGNNVDVDQEMSEMAKNQIQYQALVERISGKFNSLRTAITGGK</sequence>
<organism evidence="8 9">
    <name type="scientific">Bacillus paralicheniformis</name>
    <dbReference type="NCBI Taxonomy" id="1648923"/>
    <lineage>
        <taxon>Bacteria</taxon>
        <taxon>Bacillati</taxon>
        <taxon>Bacillota</taxon>
        <taxon>Bacilli</taxon>
        <taxon>Bacillales</taxon>
        <taxon>Bacillaceae</taxon>
        <taxon>Bacillus</taxon>
    </lineage>
</organism>
<dbReference type="Pfam" id="PF00460">
    <property type="entry name" value="Flg_bb_rod"/>
    <property type="match status" value="1"/>
</dbReference>
<evidence type="ECO:0000313" key="9">
    <source>
        <dbReference type="Proteomes" id="UP000185604"/>
    </source>
</evidence>
<feature type="domain" description="Flagellar basal body rod protein N-terminal" evidence="7">
    <location>
        <begin position="33"/>
        <end position="59"/>
    </location>
</feature>
<gene>
    <name evidence="8" type="ORF">B4121_4160</name>
</gene>